<gene>
    <name evidence="1" type="ORF">LCGC14_2392910</name>
</gene>
<sequence length="67" mass="7679">MAKRKVNIRQVCASIRLDLIKKLGVEVPNEEVTISWKGGDYREIYIHVLTGEVWGSVKEQYYAVGKI</sequence>
<proteinExistence type="predicted"/>
<evidence type="ECO:0000313" key="1">
    <source>
        <dbReference type="EMBL" id="KKL26674.1"/>
    </source>
</evidence>
<dbReference type="EMBL" id="LAZR01035750">
    <property type="protein sequence ID" value="KKL26674.1"/>
    <property type="molecule type" value="Genomic_DNA"/>
</dbReference>
<accession>A0A0F9BXQ0</accession>
<reference evidence="1" key="1">
    <citation type="journal article" date="2015" name="Nature">
        <title>Complex archaea that bridge the gap between prokaryotes and eukaryotes.</title>
        <authorList>
            <person name="Spang A."/>
            <person name="Saw J.H."/>
            <person name="Jorgensen S.L."/>
            <person name="Zaremba-Niedzwiedzka K."/>
            <person name="Martijn J."/>
            <person name="Lind A.E."/>
            <person name="van Eijk R."/>
            <person name="Schleper C."/>
            <person name="Guy L."/>
            <person name="Ettema T.J."/>
        </authorList>
    </citation>
    <scope>NUCLEOTIDE SEQUENCE</scope>
</reference>
<comment type="caution">
    <text evidence="1">The sequence shown here is derived from an EMBL/GenBank/DDBJ whole genome shotgun (WGS) entry which is preliminary data.</text>
</comment>
<dbReference type="AlphaFoldDB" id="A0A0F9BXQ0"/>
<name>A0A0F9BXQ0_9ZZZZ</name>
<protein>
    <submittedName>
        <fullName evidence="1">Uncharacterized protein</fullName>
    </submittedName>
</protein>
<organism evidence="1">
    <name type="scientific">marine sediment metagenome</name>
    <dbReference type="NCBI Taxonomy" id="412755"/>
    <lineage>
        <taxon>unclassified sequences</taxon>
        <taxon>metagenomes</taxon>
        <taxon>ecological metagenomes</taxon>
    </lineage>
</organism>